<evidence type="ECO:0000313" key="8">
    <source>
        <dbReference type="EMBL" id="MFN0290341.1"/>
    </source>
</evidence>
<comment type="caution">
    <text evidence="8">The sequence shown here is derived from an EMBL/GenBank/DDBJ whole genome shotgun (WGS) entry which is preliminary data.</text>
</comment>
<protein>
    <submittedName>
        <fullName evidence="8">Type II toxin-antitoxin system HicA family toxin</fullName>
    </submittedName>
</protein>
<keyword evidence="4" id="KW-0255">Endonuclease</keyword>
<evidence type="ECO:0000256" key="7">
    <source>
        <dbReference type="ARBA" id="ARBA00023016"/>
    </source>
</evidence>
<keyword evidence="5" id="KW-0378">Hydrolase</keyword>
<evidence type="ECO:0000256" key="5">
    <source>
        <dbReference type="ARBA" id="ARBA00022801"/>
    </source>
</evidence>
<dbReference type="EMBL" id="SRMP02000002">
    <property type="protein sequence ID" value="MFN0290341.1"/>
    <property type="molecule type" value="Genomic_DNA"/>
</dbReference>
<reference evidence="8 9" key="1">
    <citation type="submission" date="2024-12" db="EMBL/GenBank/DDBJ databases">
        <authorList>
            <person name="Hu S."/>
        </authorList>
    </citation>
    <scope>NUCLEOTIDE SEQUENCE [LARGE SCALE GENOMIC DNA]</scope>
    <source>
        <strain evidence="8 9">P-25</strain>
    </source>
</reference>
<keyword evidence="2" id="KW-1277">Toxin-antitoxin system</keyword>
<evidence type="ECO:0000256" key="2">
    <source>
        <dbReference type="ARBA" id="ARBA00022649"/>
    </source>
</evidence>
<dbReference type="Proteomes" id="UP001517367">
    <property type="component" value="Unassembled WGS sequence"/>
</dbReference>
<accession>A0ABW9JDY2</accession>
<evidence type="ECO:0000256" key="1">
    <source>
        <dbReference type="ARBA" id="ARBA00006620"/>
    </source>
</evidence>
<sequence>MKWFELKKKLKKAGFSYYRDAKGSHEIWSNDEGKHITVCNHDSKEVGTGLASKLLKEAGAK</sequence>
<dbReference type="InterPro" id="IPR012933">
    <property type="entry name" value="HicA_mRNA_interferase"/>
</dbReference>
<keyword evidence="6" id="KW-0694">RNA-binding</keyword>
<dbReference type="SUPFAM" id="SSF54786">
    <property type="entry name" value="YcfA/nrd intein domain"/>
    <property type="match status" value="1"/>
</dbReference>
<dbReference type="InterPro" id="IPR038570">
    <property type="entry name" value="HicA_sf"/>
</dbReference>
<organism evidence="8 9">
    <name type="scientific">Pedobacter helvus</name>
    <dbReference type="NCBI Taxonomy" id="2563444"/>
    <lineage>
        <taxon>Bacteria</taxon>
        <taxon>Pseudomonadati</taxon>
        <taxon>Bacteroidota</taxon>
        <taxon>Sphingobacteriia</taxon>
        <taxon>Sphingobacteriales</taxon>
        <taxon>Sphingobacteriaceae</taxon>
        <taxon>Pedobacter</taxon>
    </lineage>
</organism>
<dbReference type="RefSeq" id="WP_138729573.1">
    <property type="nucleotide sequence ID" value="NZ_SRMP02000002.1"/>
</dbReference>
<evidence type="ECO:0000256" key="3">
    <source>
        <dbReference type="ARBA" id="ARBA00022722"/>
    </source>
</evidence>
<evidence type="ECO:0000256" key="4">
    <source>
        <dbReference type="ARBA" id="ARBA00022759"/>
    </source>
</evidence>
<gene>
    <name evidence="8" type="ORF">E5L68_003010</name>
</gene>
<keyword evidence="7" id="KW-0346">Stress response</keyword>
<keyword evidence="9" id="KW-1185">Reference proteome</keyword>
<name>A0ABW9JDY2_9SPHI</name>
<evidence type="ECO:0000313" key="9">
    <source>
        <dbReference type="Proteomes" id="UP001517367"/>
    </source>
</evidence>
<comment type="similarity">
    <text evidence="1">Belongs to the HicA mRNA interferase family.</text>
</comment>
<dbReference type="Pfam" id="PF07927">
    <property type="entry name" value="HicA_toxin"/>
    <property type="match status" value="1"/>
</dbReference>
<proteinExistence type="inferred from homology"/>
<evidence type="ECO:0000256" key="6">
    <source>
        <dbReference type="ARBA" id="ARBA00022884"/>
    </source>
</evidence>
<dbReference type="Gene3D" id="3.30.920.30">
    <property type="entry name" value="Hypothetical protein"/>
    <property type="match status" value="1"/>
</dbReference>
<keyword evidence="3" id="KW-0540">Nuclease</keyword>